<feature type="compositionally biased region" description="Low complexity" evidence="1">
    <location>
        <begin position="28"/>
        <end position="43"/>
    </location>
</feature>
<dbReference type="Proteomes" id="UP001472677">
    <property type="component" value="Unassembled WGS sequence"/>
</dbReference>
<dbReference type="EMBL" id="JBBPBM010001821">
    <property type="protein sequence ID" value="KAK8481765.1"/>
    <property type="molecule type" value="Genomic_DNA"/>
</dbReference>
<sequence length="66" mass="7066">MSTASTHNPKKQCRRDNEPPDIGDLITSGGKDSSSIIPSPDTSAPQPNHPKTFSYKDKLMGNSAIP</sequence>
<reference evidence="2 3" key="1">
    <citation type="journal article" date="2024" name="G3 (Bethesda)">
        <title>Genome assembly of Hibiscus sabdariffa L. provides insights into metabolisms of medicinal natural products.</title>
        <authorList>
            <person name="Kim T."/>
        </authorList>
    </citation>
    <scope>NUCLEOTIDE SEQUENCE [LARGE SCALE GENOMIC DNA]</scope>
    <source>
        <strain evidence="2">TK-2024</strain>
        <tissue evidence="2">Old leaves</tissue>
    </source>
</reference>
<gene>
    <name evidence="2" type="ORF">V6N12_074478</name>
</gene>
<evidence type="ECO:0000313" key="2">
    <source>
        <dbReference type="EMBL" id="KAK8481765.1"/>
    </source>
</evidence>
<proteinExistence type="predicted"/>
<comment type="caution">
    <text evidence="2">The sequence shown here is derived from an EMBL/GenBank/DDBJ whole genome shotgun (WGS) entry which is preliminary data.</text>
</comment>
<evidence type="ECO:0000256" key="1">
    <source>
        <dbReference type="SAM" id="MobiDB-lite"/>
    </source>
</evidence>
<name>A0ABR1ZMA0_9ROSI</name>
<feature type="region of interest" description="Disordered" evidence="1">
    <location>
        <begin position="1"/>
        <end position="66"/>
    </location>
</feature>
<keyword evidence="3" id="KW-1185">Reference proteome</keyword>
<evidence type="ECO:0000313" key="3">
    <source>
        <dbReference type="Proteomes" id="UP001472677"/>
    </source>
</evidence>
<accession>A0ABR1ZMA0</accession>
<organism evidence="2 3">
    <name type="scientific">Hibiscus sabdariffa</name>
    <name type="common">roselle</name>
    <dbReference type="NCBI Taxonomy" id="183260"/>
    <lineage>
        <taxon>Eukaryota</taxon>
        <taxon>Viridiplantae</taxon>
        <taxon>Streptophyta</taxon>
        <taxon>Embryophyta</taxon>
        <taxon>Tracheophyta</taxon>
        <taxon>Spermatophyta</taxon>
        <taxon>Magnoliopsida</taxon>
        <taxon>eudicotyledons</taxon>
        <taxon>Gunneridae</taxon>
        <taxon>Pentapetalae</taxon>
        <taxon>rosids</taxon>
        <taxon>malvids</taxon>
        <taxon>Malvales</taxon>
        <taxon>Malvaceae</taxon>
        <taxon>Malvoideae</taxon>
        <taxon>Hibiscus</taxon>
    </lineage>
</organism>
<protein>
    <submittedName>
        <fullName evidence="2">Uncharacterized protein</fullName>
    </submittedName>
</protein>